<reference evidence="2 3" key="1">
    <citation type="journal article" date="2016" name="Nat. Commun.">
        <title>Thousands of microbial genomes shed light on interconnected biogeochemical processes in an aquifer system.</title>
        <authorList>
            <person name="Anantharaman K."/>
            <person name="Brown C.T."/>
            <person name="Hug L.A."/>
            <person name="Sharon I."/>
            <person name="Castelle C.J."/>
            <person name="Probst A.J."/>
            <person name="Thomas B.C."/>
            <person name="Singh A."/>
            <person name="Wilkins M.J."/>
            <person name="Karaoz U."/>
            <person name="Brodie E.L."/>
            <person name="Williams K.H."/>
            <person name="Hubbard S.S."/>
            <person name="Banfield J.F."/>
        </authorList>
    </citation>
    <scope>NUCLEOTIDE SEQUENCE [LARGE SCALE GENOMIC DNA]</scope>
</reference>
<dbReference type="STRING" id="1801743.A2824_02435"/>
<feature type="domain" description="Amine oxidase" evidence="1">
    <location>
        <begin position="17"/>
        <end position="412"/>
    </location>
</feature>
<dbReference type="PANTHER" id="PTHR42923">
    <property type="entry name" value="PROTOPORPHYRINOGEN OXIDASE"/>
    <property type="match status" value="1"/>
</dbReference>
<sequence>MNSKSIKSIAIIGGGYTGLTAAYELSKYSNFEITLYEASPNLGGLAGGFSLLGTHLEKAYHHLFKTDKDIIQLIDELRLGAKLLWHKSNVAIYYDGKFYPFNSPMDLLRFKPLSFLSRLRLGIVLLYLKKKKNWQKFVNVSAYDWMGKWCGREAMKVIWEPLLLGKFSKYYKEISMAWLWARIHIRANSRARDGEKLGYITGGFDVLTEALQSKLLKQGVIIKKETRVQSIKRDDKTNEVILTFDNGEQRFDKVIVTLPSQVFAGLIGTASVSASYIKKLSSINYLGAVLLVFASDQKLSDYYWHNINDLGAPFLVFLNHTNLVPCSNYNGKYLYYLGTYVPHEHEYFRIGENDLTDIWFRYLKQMFPEFDQKKITEKHLFKFKFAQHVADLDYKNKIPDYRTPIAGVYLANFSQIFPEDRGTNYAVREGKKIAELLRSDLLGKSDLV</sequence>
<dbReference type="EMBL" id="MFTT01000008">
    <property type="protein sequence ID" value="OGI70404.1"/>
    <property type="molecule type" value="Genomic_DNA"/>
</dbReference>
<dbReference type="Proteomes" id="UP000178059">
    <property type="component" value="Unassembled WGS sequence"/>
</dbReference>
<dbReference type="GO" id="GO:0016491">
    <property type="term" value="F:oxidoreductase activity"/>
    <property type="evidence" value="ECO:0007669"/>
    <property type="project" value="InterPro"/>
</dbReference>
<evidence type="ECO:0000313" key="3">
    <source>
        <dbReference type="Proteomes" id="UP000178059"/>
    </source>
</evidence>
<name>A0A1F6VL95_9BACT</name>
<dbReference type="SUPFAM" id="SSF51905">
    <property type="entry name" value="FAD/NAD(P)-binding domain"/>
    <property type="match status" value="1"/>
</dbReference>
<comment type="caution">
    <text evidence="2">The sequence shown here is derived from an EMBL/GenBank/DDBJ whole genome shotgun (WGS) entry which is preliminary data.</text>
</comment>
<dbReference type="PANTHER" id="PTHR42923:SF46">
    <property type="entry name" value="AMINE OXIDASE"/>
    <property type="match status" value="1"/>
</dbReference>
<proteinExistence type="predicted"/>
<dbReference type="AlphaFoldDB" id="A0A1F6VL95"/>
<accession>A0A1F6VL95</accession>
<dbReference type="InterPro" id="IPR050464">
    <property type="entry name" value="Zeta_carotene_desat/Oxidored"/>
</dbReference>
<dbReference type="InterPro" id="IPR036188">
    <property type="entry name" value="FAD/NAD-bd_sf"/>
</dbReference>
<evidence type="ECO:0000313" key="2">
    <source>
        <dbReference type="EMBL" id="OGI70404.1"/>
    </source>
</evidence>
<evidence type="ECO:0000259" key="1">
    <source>
        <dbReference type="Pfam" id="PF01593"/>
    </source>
</evidence>
<protein>
    <recommendedName>
        <fullName evidence="1">Amine oxidase domain-containing protein</fullName>
    </recommendedName>
</protein>
<organism evidence="2 3">
    <name type="scientific">Candidatus Nomurabacteria bacterium RIFCSPHIGHO2_01_FULL_42_16</name>
    <dbReference type="NCBI Taxonomy" id="1801743"/>
    <lineage>
        <taxon>Bacteria</taxon>
        <taxon>Candidatus Nomuraibacteriota</taxon>
    </lineage>
</organism>
<dbReference type="Pfam" id="PF01593">
    <property type="entry name" value="Amino_oxidase"/>
    <property type="match status" value="1"/>
</dbReference>
<gene>
    <name evidence="2" type="ORF">A2824_02435</name>
</gene>
<dbReference type="InterPro" id="IPR002937">
    <property type="entry name" value="Amino_oxidase"/>
</dbReference>
<dbReference type="Gene3D" id="1.10.3110.10">
    <property type="entry name" value="protoporphyrinogen ix oxidase, domain 3"/>
    <property type="match status" value="1"/>
</dbReference>
<dbReference type="Gene3D" id="3.90.660.20">
    <property type="entry name" value="Protoporphyrinogen oxidase, mitochondrial, domain 2"/>
    <property type="match status" value="1"/>
</dbReference>
<dbReference type="NCBIfam" id="NF005560">
    <property type="entry name" value="PRK07233.1"/>
    <property type="match status" value="1"/>
</dbReference>
<dbReference type="PRINTS" id="PR00419">
    <property type="entry name" value="ADXRDTASE"/>
</dbReference>
<dbReference type="Gene3D" id="3.50.50.60">
    <property type="entry name" value="FAD/NAD(P)-binding domain"/>
    <property type="match status" value="1"/>
</dbReference>